<sequence length="36" mass="4035">MHATCYLITCIANIKNTKIWSNFIPLLLSAGTIRVN</sequence>
<accession>A0A0A9A5C9</accession>
<protein>
    <submittedName>
        <fullName evidence="1">Uncharacterized protein</fullName>
    </submittedName>
</protein>
<name>A0A0A9A5C9_ARUDO</name>
<reference evidence="1" key="2">
    <citation type="journal article" date="2015" name="Data Brief">
        <title>Shoot transcriptome of the giant reed, Arundo donax.</title>
        <authorList>
            <person name="Barrero R.A."/>
            <person name="Guerrero F.D."/>
            <person name="Moolhuijzen P."/>
            <person name="Goolsby J.A."/>
            <person name="Tidwell J."/>
            <person name="Bellgard S.E."/>
            <person name="Bellgard M.I."/>
        </authorList>
    </citation>
    <scope>NUCLEOTIDE SEQUENCE</scope>
    <source>
        <tissue evidence="1">Shoot tissue taken approximately 20 cm above the soil surface</tissue>
    </source>
</reference>
<dbReference type="EMBL" id="GBRH01255648">
    <property type="protein sequence ID" value="JAD42247.1"/>
    <property type="molecule type" value="Transcribed_RNA"/>
</dbReference>
<dbReference type="AlphaFoldDB" id="A0A0A9A5C9"/>
<organism evidence="1">
    <name type="scientific">Arundo donax</name>
    <name type="common">Giant reed</name>
    <name type="synonym">Donax arundinaceus</name>
    <dbReference type="NCBI Taxonomy" id="35708"/>
    <lineage>
        <taxon>Eukaryota</taxon>
        <taxon>Viridiplantae</taxon>
        <taxon>Streptophyta</taxon>
        <taxon>Embryophyta</taxon>
        <taxon>Tracheophyta</taxon>
        <taxon>Spermatophyta</taxon>
        <taxon>Magnoliopsida</taxon>
        <taxon>Liliopsida</taxon>
        <taxon>Poales</taxon>
        <taxon>Poaceae</taxon>
        <taxon>PACMAD clade</taxon>
        <taxon>Arundinoideae</taxon>
        <taxon>Arundineae</taxon>
        <taxon>Arundo</taxon>
    </lineage>
</organism>
<proteinExistence type="predicted"/>
<evidence type="ECO:0000313" key="1">
    <source>
        <dbReference type="EMBL" id="JAD42247.1"/>
    </source>
</evidence>
<reference evidence="1" key="1">
    <citation type="submission" date="2014-09" db="EMBL/GenBank/DDBJ databases">
        <authorList>
            <person name="Magalhaes I.L.F."/>
            <person name="Oliveira U."/>
            <person name="Santos F.R."/>
            <person name="Vidigal T.H.D.A."/>
            <person name="Brescovit A.D."/>
            <person name="Santos A.J."/>
        </authorList>
    </citation>
    <scope>NUCLEOTIDE SEQUENCE</scope>
    <source>
        <tissue evidence="1">Shoot tissue taken approximately 20 cm above the soil surface</tissue>
    </source>
</reference>